<dbReference type="InParanoid" id="Q9ACP3"/>
<name>Q9ACP3_STRCO</name>
<geneLocation type="plasmid" evidence="3">
    <name>SCP1</name>
</geneLocation>
<gene>
    <name evidence="2" type="ordered locus">SCP1.275</name>
</gene>
<keyword evidence="1" id="KW-0812">Transmembrane</keyword>
<reference evidence="2 3" key="3">
    <citation type="journal article" date="2008" name="Proc. Natl. Acad. Sci. U.S.A.">
        <title>2-Alkyl-4-hydroxymethylfuran-3-carboxylic acids, antibiotic production inducers discovered by Streptomyces coelicolor genome mining.</title>
        <authorList>
            <person name="Corre C."/>
            <person name="Song L."/>
            <person name="O'Rourke S."/>
            <person name="Chater K.F."/>
            <person name="Challis G.L."/>
        </authorList>
    </citation>
    <scope>NUCLEOTIDE SEQUENCE [LARGE SCALE GENOMIC DNA]</scope>
    <source>
        <strain evidence="3">ATCC BAA-471 / A3(2) / M145</strain>
    </source>
</reference>
<dbReference type="EMBL" id="AL589148">
    <property type="protein sequence ID" value="CAC36801.1"/>
    <property type="molecule type" value="Genomic_DNA"/>
</dbReference>
<reference evidence="3" key="2">
    <citation type="journal article" date="2002" name="Nature">
        <title>Complete genome sequence of the model actinomycete Streptomyces coelicolor A3(2).</title>
        <authorList>
            <person name="Bentley S.D."/>
            <person name="Chater K.F."/>
            <person name="Cerdeno-Tarraga A.M."/>
            <person name="Challis G.L."/>
            <person name="Thomson N.R."/>
            <person name="James K.D."/>
            <person name="Harris D.E."/>
            <person name="Quail M.A."/>
            <person name="Kieser H."/>
            <person name="Harper D."/>
            <person name="Bateman A."/>
            <person name="Brown S."/>
            <person name="Chandra G."/>
            <person name="Chen C.W."/>
            <person name="Collins M."/>
            <person name="Cronin A."/>
            <person name="Fraser A."/>
            <person name="Goble A."/>
            <person name="Hidalgo J."/>
            <person name="Hornsby T."/>
            <person name="Howarth S."/>
            <person name="Huang C.H."/>
            <person name="Kieser T."/>
            <person name="Larke L."/>
            <person name="Murphy L."/>
            <person name="Oliver K."/>
            <person name="O'Neil S."/>
            <person name="Rabbinowitsch E."/>
            <person name="Rajandream M.A."/>
            <person name="Rutherford K."/>
            <person name="Rutter S."/>
            <person name="Seeger K."/>
            <person name="Saunders D."/>
            <person name="Sharp S."/>
            <person name="Squares R."/>
            <person name="Squares S."/>
            <person name="Taylor K."/>
            <person name="Warren T."/>
            <person name="Wietzorrek A."/>
            <person name="Woodward J."/>
            <person name="Barrell B.G."/>
            <person name="Parkhill J."/>
            <person name="Hopwood D.A."/>
        </authorList>
    </citation>
    <scope>NUCLEOTIDE SEQUENCE [LARGE SCALE GENOMIC DNA]</scope>
    <source>
        <strain evidence="3">ATCC BAA-471 / A3(2) / M145</strain>
    </source>
</reference>
<proteinExistence type="predicted"/>
<keyword evidence="1" id="KW-1133">Transmembrane helix</keyword>
<reference evidence="2 3" key="1">
    <citation type="journal article" date="1998" name="J. Bacteriol.">
        <title>Cloning and physical mapping of the EcoRI fragments of the giant linear plasmid SCP1.</title>
        <authorList>
            <person name="Redenbach M."/>
            <person name="Ikeda K."/>
            <person name="Yamasaki M."/>
            <person name="Kinashi H."/>
        </authorList>
    </citation>
    <scope>NUCLEOTIDE SEQUENCE [LARGE SCALE GENOMIC DNA]</scope>
    <source>
        <strain evidence="3">ATCC BAA-471 / A3(2) / M145</strain>
    </source>
</reference>
<dbReference type="AlphaFoldDB" id="Q9ACP3"/>
<dbReference type="HOGENOM" id="CLU_174862_0_0_11"/>
<keyword evidence="3" id="KW-1185">Reference proteome</keyword>
<feature type="transmembrane region" description="Helical" evidence="1">
    <location>
        <begin position="74"/>
        <end position="97"/>
    </location>
</feature>
<feature type="transmembrane region" description="Helical" evidence="1">
    <location>
        <begin position="48"/>
        <end position="68"/>
    </location>
</feature>
<evidence type="ECO:0000313" key="2">
    <source>
        <dbReference type="EMBL" id="CAC36801.1"/>
    </source>
</evidence>
<sequence>MPNFCSIAMEGCKLDSMGSSEPDAEMSQSRYRRDLQEDRKAVREALRASVFGAHIGLGATLIALIVIVSLSEPFWALVVAGSFAAWFLLALAVILIGGGRGRDAFRRAYVATFGWGDFITP</sequence>
<evidence type="ECO:0000256" key="1">
    <source>
        <dbReference type="SAM" id="Phobius"/>
    </source>
</evidence>
<keyword evidence="1" id="KW-0472">Membrane</keyword>
<reference evidence="2 3" key="4">
    <citation type="journal article" date="2009" name="Mol. Microbiol.">
        <title>Extracellular signalling, translational control, two repressors and an activator all contribute to the regulation of methylenomycin production in Streptomyces coelicolor.</title>
        <authorList>
            <person name="O'Rourke S."/>
            <person name="Wietzorrek A."/>
            <person name="Fowler K."/>
            <person name="Corre C."/>
            <person name="Challis G.L."/>
            <person name="Chater K.F."/>
        </authorList>
    </citation>
    <scope>NUCLEOTIDE SEQUENCE [LARGE SCALE GENOMIC DNA]</scope>
    <source>
        <strain evidence="3">ATCC BAA-471 / A3(2) / M145</strain>
    </source>
</reference>
<evidence type="ECO:0000313" key="3">
    <source>
        <dbReference type="Proteomes" id="UP000001973"/>
    </source>
</evidence>
<organism evidence="2 3">
    <name type="scientific">Streptomyces coelicolor (strain ATCC BAA-471 / A3(2) / M145)</name>
    <dbReference type="NCBI Taxonomy" id="100226"/>
    <lineage>
        <taxon>Bacteria</taxon>
        <taxon>Bacillati</taxon>
        <taxon>Actinomycetota</taxon>
        <taxon>Actinomycetes</taxon>
        <taxon>Kitasatosporales</taxon>
        <taxon>Streptomycetaceae</taxon>
        <taxon>Streptomyces</taxon>
        <taxon>Streptomyces albidoflavus group</taxon>
    </lineage>
</organism>
<protein>
    <submittedName>
        <fullName evidence="2">Uncharacterized protein</fullName>
    </submittedName>
</protein>
<accession>Q9ACP3</accession>
<dbReference type="KEGG" id="sco:SCP1.275"/>
<dbReference type="Proteomes" id="UP000001973">
    <property type="component" value="Plasmid SCP1"/>
</dbReference>